<accession>A0ABT5HX21</accession>
<protein>
    <submittedName>
        <fullName evidence="2">LamG domain-containing protein</fullName>
    </submittedName>
</protein>
<evidence type="ECO:0000313" key="2">
    <source>
        <dbReference type="EMBL" id="MDC7684626.1"/>
    </source>
</evidence>
<reference evidence="2 3" key="1">
    <citation type="submission" date="2023-01" db="EMBL/GenBank/DDBJ databases">
        <title>Novel species of the genus Asticcacaulis isolated from rivers.</title>
        <authorList>
            <person name="Lu H."/>
        </authorList>
    </citation>
    <scope>NUCLEOTIDE SEQUENCE [LARGE SCALE GENOMIC DNA]</scope>
    <source>
        <strain evidence="2 3">BYS171W</strain>
    </source>
</reference>
<proteinExistence type="predicted"/>
<organism evidence="2 3">
    <name type="scientific">Asticcacaulis aquaticus</name>
    <dbReference type="NCBI Taxonomy" id="2984212"/>
    <lineage>
        <taxon>Bacteria</taxon>
        <taxon>Pseudomonadati</taxon>
        <taxon>Pseudomonadota</taxon>
        <taxon>Alphaproteobacteria</taxon>
        <taxon>Caulobacterales</taxon>
        <taxon>Caulobacteraceae</taxon>
        <taxon>Asticcacaulis</taxon>
    </lineage>
</organism>
<keyword evidence="3" id="KW-1185">Reference proteome</keyword>
<sequence>MSRLDRRQVIVAGAALAGSAGVAAAMEPMKPPAKAKTWTFDRLDRIGGLTPRVQGNPVVIDSPQGKAVQFDGVDDALFFDEHPLAGAKTFAFEAIFRPDGGAFEQRWFHLAEVDPNADPKVVPNGTRFLFEIRVVEDKWYIDAFVTGPGYKQTLIFPDKLFPVGKWYHVAQTYDGKTYRAYVDGVLQGEADIAFTPQGPGRSSAGIRLNGINPFKGAIATARFTPSFVPPEKFLKLRK</sequence>
<dbReference type="SUPFAM" id="SSF49899">
    <property type="entry name" value="Concanavalin A-like lectins/glucanases"/>
    <property type="match status" value="1"/>
</dbReference>
<dbReference type="PROSITE" id="PS51318">
    <property type="entry name" value="TAT"/>
    <property type="match status" value="1"/>
</dbReference>
<feature type="signal peptide" evidence="1">
    <location>
        <begin position="1"/>
        <end position="25"/>
    </location>
</feature>
<dbReference type="RefSeq" id="WP_272749098.1">
    <property type="nucleotide sequence ID" value="NZ_JAQQKX010000014.1"/>
</dbReference>
<dbReference type="InterPro" id="IPR013320">
    <property type="entry name" value="ConA-like_dom_sf"/>
</dbReference>
<comment type="caution">
    <text evidence="2">The sequence shown here is derived from an EMBL/GenBank/DDBJ whole genome shotgun (WGS) entry which is preliminary data.</text>
</comment>
<evidence type="ECO:0000256" key="1">
    <source>
        <dbReference type="SAM" id="SignalP"/>
    </source>
</evidence>
<dbReference type="Pfam" id="PF13385">
    <property type="entry name" value="Laminin_G_3"/>
    <property type="match status" value="1"/>
</dbReference>
<name>A0ABT5HX21_9CAUL</name>
<gene>
    <name evidence="2" type="ORF">PQU92_15175</name>
</gene>
<dbReference type="InterPro" id="IPR006311">
    <property type="entry name" value="TAT_signal"/>
</dbReference>
<dbReference type="Proteomes" id="UP001214854">
    <property type="component" value="Unassembled WGS sequence"/>
</dbReference>
<feature type="chain" id="PRO_5046782702" evidence="1">
    <location>
        <begin position="26"/>
        <end position="238"/>
    </location>
</feature>
<evidence type="ECO:0000313" key="3">
    <source>
        <dbReference type="Proteomes" id="UP001214854"/>
    </source>
</evidence>
<keyword evidence="1" id="KW-0732">Signal</keyword>
<dbReference type="EMBL" id="JAQQKX010000014">
    <property type="protein sequence ID" value="MDC7684626.1"/>
    <property type="molecule type" value="Genomic_DNA"/>
</dbReference>
<dbReference type="Gene3D" id="2.60.120.200">
    <property type="match status" value="1"/>
</dbReference>